<dbReference type="PANTHER" id="PTHR12993">
    <property type="entry name" value="N-ACETYLGLUCOSAMINYL-PHOSPHATIDYLINOSITOL DE-N-ACETYLASE-RELATED"/>
    <property type="match status" value="1"/>
</dbReference>
<dbReference type="GO" id="GO:0016137">
    <property type="term" value="P:glycoside metabolic process"/>
    <property type="evidence" value="ECO:0007669"/>
    <property type="project" value="UniProtKB-ARBA"/>
</dbReference>
<name>A0A251XIR8_CLAMM</name>
<keyword evidence="1" id="KW-0862">Zinc</keyword>
<dbReference type="PANTHER" id="PTHR12993:SF26">
    <property type="entry name" value="1D-MYO-INOSITOL 2-ACETAMIDO-2-DEOXY-ALPHA-D-GLUCOPYRANOSIDE DEACETYLASE"/>
    <property type="match status" value="1"/>
</dbReference>
<dbReference type="InterPro" id="IPR024078">
    <property type="entry name" value="LmbE-like_dom_sf"/>
</dbReference>
<proteinExistence type="predicted"/>
<dbReference type="AlphaFoldDB" id="A0A251XIR8"/>
<protein>
    <submittedName>
        <fullName evidence="2">1D-myo-inositol 2-acetamido-2-deoxy-alpha-D-glucopyranoside deacetylase</fullName>
    </submittedName>
</protein>
<sequence length="63" mass="6726">MTSGTSRRPDRAARTARPEREHVLFVHAHPDDESIVTGGTIAKLVRDGVPVTVLTCTRGSAAT</sequence>
<gene>
    <name evidence="2" type="primary">mshB_2</name>
    <name evidence="2" type="ORF">CMMCAS07_00700</name>
</gene>
<accession>A0A251XIR8</accession>
<dbReference type="Proteomes" id="UP000195062">
    <property type="component" value="Unassembled WGS sequence"/>
</dbReference>
<dbReference type="Gene3D" id="3.40.50.10320">
    <property type="entry name" value="LmbE-like"/>
    <property type="match status" value="1"/>
</dbReference>
<evidence type="ECO:0000313" key="3">
    <source>
        <dbReference type="Proteomes" id="UP000195062"/>
    </source>
</evidence>
<dbReference type="InterPro" id="IPR003737">
    <property type="entry name" value="GlcNAc_PI_deacetylase-related"/>
</dbReference>
<evidence type="ECO:0000256" key="1">
    <source>
        <dbReference type="ARBA" id="ARBA00022833"/>
    </source>
</evidence>
<reference evidence="2 3" key="1">
    <citation type="submission" date="2016-08" db="EMBL/GenBank/DDBJ databases">
        <title>Genome sequence of Clavibacter michiganensis subsp. michiganensis strain CASJ007.</title>
        <authorList>
            <person name="Thapa S.P."/>
            <person name="Coaker G."/>
        </authorList>
    </citation>
    <scope>NUCLEOTIDE SEQUENCE [LARGE SCALE GENOMIC DNA]</scope>
    <source>
        <strain evidence="2">CASJ007</strain>
    </source>
</reference>
<dbReference type="SUPFAM" id="SSF102588">
    <property type="entry name" value="LmbE-like"/>
    <property type="match status" value="1"/>
</dbReference>
<dbReference type="Pfam" id="PF02585">
    <property type="entry name" value="PIG-L"/>
    <property type="match status" value="1"/>
</dbReference>
<dbReference type="GO" id="GO:0016811">
    <property type="term" value="F:hydrolase activity, acting on carbon-nitrogen (but not peptide) bonds, in linear amides"/>
    <property type="evidence" value="ECO:0007669"/>
    <property type="project" value="TreeGrafter"/>
</dbReference>
<dbReference type="EMBL" id="MDHH01000001">
    <property type="protein sequence ID" value="OUE03435.1"/>
    <property type="molecule type" value="Genomic_DNA"/>
</dbReference>
<evidence type="ECO:0000313" key="2">
    <source>
        <dbReference type="EMBL" id="OUE03435.1"/>
    </source>
</evidence>
<keyword evidence="3" id="KW-1185">Reference proteome</keyword>
<comment type="caution">
    <text evidence="2">The sequence shown here is derived from an EMBL/GenBank/DDBJ whole genome shotgun (WGS) entry which is preliminary data.</text>
</comment>
<organism evidence="2 3">
    <name type="scientific">Clavibacter michiganensis subsp. michiganensis</name>
    <dbReference type="NCBI Taxonomy" id="33013"/>
    <lineage>
        <taxon>Bacteria</taxon>
        <taxon>Bacillati</taxon>
        <taxon>Actinomycetota</taxon>
        <taxon>Actinomycetes</taxon>
        <taxon>Micrococcales</taxon>
        <taxon>Microbacteriaceae</taxon>
        <taxon>Clavibacter</taxon>
    </lineage>
</organism>